<sequence length="140" mass="16388">MKRVKFKIGDIVKVPVVDNLFVYGRILNDASIEIYNNVFDKLADVNELKGLGILFDCGIFSTAIKNGEWEIIGHIPFENEEDSWPKPKFIQDIINREKFCIYYKGERVQASKEEIINMDEQAMYKPEQLVERIKQSHLFE</sequence>
<dbReference type="GeneID" id="29918463"/>
<protein>
    <recommendedName>
        <fullName evidence="3">Immunity protein 26</fullName>
    </recommendedName>
</protein>
<gene>
    <name evidence="1" type="ORF">PL2TA16_00076</name>
</gene>
<dbReference type="Pfam" id="PF15428">
    <property type="entry name" value="Imm26"/>
    <property type="match status" value="1"/>
</dbReference>
<dbReference type="PATRIC" id="fig|1353533.3.peg.4037"/>
<dbReference type="RefSeq" id="WP_023400889.1">
    <property type="nucleotide sequence ID" value="NZ_AUSV01000096.1"/>
</dbReference>
<dbReference type="EMBL" id="AUSV01000096">
    <property type="protein sequence ID" value="ESP91666.1"/>
    <property type="molecule type" value="Genomic_DNA"/>
</dbReference>
<accession>V4H2H2</accession>
<comment type="caution">
    <text evidence="1">The sequence shown here is derived from an EMBL/GenBank/DDBJ whole genome shotgun (WGS) entry which is preliminary data.</text>
</comment>
<organism evidence="1 2">
    <name type="scientific">Pseudoalteromonas luteoviolacea (strain 2ta16)</name>
    <dbReference type="NCBI Taxonomy" id="1353533"/>
    <lineage>
        <taxon>Bacteria</taxon>
        <taxon>Pseudomonadati</taxon>
        <taxon>Pseudomonadota</taxon>
        <taxon>Gammaproteobacteria</taxon>
        <taxon>Alteromonadales</taxon>
        <taxon>Pseudoalteromonadaceae</taxon>
        <taxon>Pseudoalteromonas</taxon>
    </lineage>
</organism>
<evidence type="ECO:0000313" key="1">
    <source>
        <dbReference type="EMBL" id="ESP91666.1"/>
    </source>
</evidence>
<name>V4H2H2_PSEL2</name>
<dbReference type="AlphaFoldDB" id="V4H2H2"/>
<reference evidence="1 2" key="1">
    <citation type="submission" date="2013-07" db="EMBL/GenBank/DDBJ databases">
        <title>Draft genome sequence of Pseudoalteromonas luteoviolacea 2ta16.</title>
        <authorList>
            <person name="Allen E.E."/>
            <person name="Azam F."/>
            <person name="Podell S."/>
        </authorList>
    </citation>
    <scope>NUCLEOTIDE SEQUENCE [LARGE SCALE GENOMIC DNA]</scope>
    <source>
        <strain evidence="1 2">2ta16</strain>
    </source>
</reference>
<dbReference type="Proteomes" id="UP000017820">
    <property type="component" value="Unassembled WGS sequence"/>
</dbReference>
<dbReference type="InterPro" id="IPR029278">
    <property type="entry name" value="Imm26"/>
</dbReference>
<evidence type="ECO:0008006" key="3">
    <source>
        <dbReference type="Google" id="ProtNLM"/>
    </source>
</evidence>
<evidence type="ECO:0000313" key="2">
    <source>
        <dbReference type="Proteomes" id="UP000017820"/>
    </source>
</evidence>
<proteinExistence type="predicted"/>